<gene>
    <name evidence="7" type="ORF">CGZ90_13095</name>
</gene>
<dbReference type="OrthoDB" id="9788539at2"/>
<feature type="domain" description="WIF" evidence="6">
    <location>
        <begin position="205"/>
        <end position="254"/>
    </location>
</feature>
<dbReference type="GO" id="GO:0004725">
    <property type="term" value="F:protein tyrosine phosphatase activity"/>
    <property type="evidence" value="ECO:0007669"/>
    <property type="project" value="UniProtKB-UniRule"/>
</dbReference>
<evidence type="ECO:0000256" key="2">
    <source>
        <dbReference type="ARBA" id="ARBA00022801"/>
    </source>
</evidence>
<keyword evidence="2 5" id="KW-0378">Hydrolase</keyword>
<sequence length="254" mass="29028">MIDIHCHILPGVDDGPAEMSEAIELAEHAVQEGITTIIATPHHNSRYSNNKSKILDEVQRLNKALTDRNIPLNVLPGQEIRIIGEFLNAYETDELLTVNNGNQYVLVELPFSEVPHYTEQLLFDIQLKGLVPVIVHPERNTELMNNPDRLYKLVKNGALTQITSGAYVGKLGRKVKSFSRKIIEHNLAHFIASDAHDIHKRGFYLRQAYEQIQKEFGTSTRYYFEENAELLTAGKNVMKEVPEKFKKRSFAWFS</sequence>
<dbReference type="AlphaFoldDB" id="A0A235F8K7"/>
<evidence type="ECO:0000256" key="3">
    <source>
        <dbReference type="ARBA" id="ARBA00022912"/>
    </source>
</evidence>
<reference evidence="7 8" key="1">
    <citation type="submission" date="2017-07" db="EMBL/GenBank/DDBJ databases">
        <title>Fictibacillus sp. nov. GDSW-R2A3 Genome sequencing and assembly.</title>
        <authorList>
            <person name="Mayilraj S."/>
        </authorList>
    </citation>
    <scope>NUCLEOTIDE SEQUENCE [LARGE SCALE GENOMIC DNA]</scope>
    <source>
        <strain evidence="7 8">GDSW-R2A3</strain>
    </source>
</reference>
<dbReference type="GO" id="GO:0030145">
    <property type="term" value="F:manganese ion binding"/>
    <property type="evidence" value="ECO:0007669"/>
    <property type="project" value="UniProtKB-UniRule"/>
</dbReference>
<dbReference type="Proteomes" id="UP000215059">
    <property type="component" value="Unassembled WGS sequence"/>
</dbReference>
<evidence type="ECO:0000256" key="1">
    <source>
        <dbReference type="ARBA" id="ARBA00005750"/>
    </source>
</evidence>
<evidence type="ECO:0000313" key="8">
    <source>
        <dbReference type="Proteomes" id="UP000215059"/>
    </source>
</evidence>
<dbReference type="PROSITE" id="PS50814">
    <property type="entry name" value="WIF"/>
    <property type="match status" value="1"/>
</dbReference>
<dbReference type="InterPro" id="IPR016195">
    <property type="entry name" value="Pol/histidinol_Pase-like"/>
</dbReference>
<evidence type="ECO:0000256" key="4">
    <source>
        <dbReference type="ARBA" id="ARBA00051722"/>
    </source>
</evidence>
<accession>A0A235F8K7</accession>
<dbReference type="PANTHER" id="PTHR39181:SF1">
    <property type="entry name" value="TYROSINE-PROTEIN PHOSPHATASE YWQE"/>
    <property type="match status" value="1"/>
</dbReference>
<name>A0A235F8K7_9BACL</name>
<protein>
    <recommendedName>
        <fullName evidence="5">Tyrosine-protein phosphatase</fullName>
        <ecNumber evidence="5">3.1.3.48</ecNumber>
    </recommendedName>
</protein>
<evidence type="ECO:0000259" key="6">
    <source>
        <dbReference type="PROSITE" id="PS50814"/>
    </source>
</evidence>
<keyword evidence="3 5" id="KW-0904">Protein phosphatase</keyword>
<comment type="similarity">
    <text evidence="1 5">Belongs to the metallo-dependent hydrolases superfamily. CpsB/CapC family.</text>
</comment>
<evidence type="ECO:0000256" key="5">
    <source>
        <dbReference type="PIRNR" id="PIRNR016557"/>
    </source>
</evidence>
<dbReference type="PANTHER" id="PTHR39181">
    <property type="entry name" value="TYROSINE-PROTEIN PHOSPHATASE YWQE"/>
    <property type="match status" value="1"/>
</dbReference>
<dbReference type="Pfam" id="PF19567">
    <property type="entry name" value="CpsB_CapC"/>
    <property type="match status" value="1"/>
</dbReference>
<comment type="caution">
    <text evidence="7">The sequence shown here is derived from an EMBL/GenBank/DDBJ whole genome shotgun (WGS) entry which is preliminary data.</text>
</comment>
<dbReference type="PIRSF" id="PIRSF016557">
    <property type="entry name" value="Caps_synth_CpsB"/>
    <property type="match status" value="1"/>
</dbReference>
<dbReference type="SUPFAM" id="SSF89550">
    <property type="entry name" value="PHP domain-like"/>
    <property type="match status" value="1"/>
</dbReference>
<dbReference type="EC" id="3.1.3.48" evidence="5"/>
<evidence type="ECO:0000313" key="7">
    <source>
        <dbReference type="EMBL" id="OYD57598.1"/>
    </source>
</evidence>
<comment type="catalytic activity">
    <reaction evidence="4 5">
        <text>O-phospho-L-tyrosyl-[protein] + H2O = L-tyrosyl-[protein] + phosphate</text>
        <dbReference type="Rhea" id="RHEA:10684"/>
        <dbReference type="Rhea" id="RHEA-COMP:10136"/>
        <dbReference type="Rhea" id="RHEA-COMP:20101"/>
        <dbReference type="ChEBI" id="CHEBI:15377"/>
        <dbReference type="ChEBI" id="CHEBI:43474"/>
        <dbReference type="ChEBI" id="CHEBI:46858"/>
        <dbReference type="ChEBI" id="CHEBI:61978"/>
        <dbReference type="EC" id="3.1.3.48"/>
    </reaction>
</comment>
<dbReference type="InterPro" id="IPR003306">
    <property type="entry name" value="WIF"/>
</dbReference>
<dbReference type="InterPro" id="IPR016667">
    <property type="entry name" value="Caps_polysacc_synth_CpsB/CapC"/>
</dbReference>
<keyword evidence="8" id="KW-1185">Reference proteome</keyword>
<proteinExistence type="inferred from homology"/>
<organism evidence="7 8">
    <name type="scientific">Fictibacillus aquaticus</name>
    <dbReference type="NCBI Taxonomy" id="2021314"/>
    <lineage>
        <taxon>Bacteria</taxon>
        <taxon>Bacillati</taxon>
        <taxon>Bacillota</taxon>
        <taxon>Bacilli</taxon>
        <taxon>Bacillales</taxon>
        <taxon>Fictibacillaceae</taxon>
        <taxon>Fictibacillus</taxon>
    </lineage>
</organism>
<dbReference type="Gene3D" id="3.20.20.140">
    <property type="entry name" value="Metal-dependent hydrolases"/>
    <property type="match status" value="1"/>
</dbReference>
<dbReference type="EMBL" id="NOII01000003">
    <property type="protein sequence ID" value="OYD57598.1"/>
    <property type="molecule type" value="Genomic_DNA"/>
</dbReference>
<dbReference type="RefSeq" id="WP_094252949.1">
    <property type="nucleotide sequence ID" value="NZ_JBHLXL010000001.1"/>
</dbReference>